<evidence type="ECO:0000313" key="3">
    <source>
        <dbReference type="EMBL" id="KTR81887.1"/>
    </source>
</evidence>
<proteinExistence type="predicted"/>
<dbReference type="Gene3D" id="3.40.50.720">
    <property type="entry name" value="NAD(P)-binding Rossmann-like Domain"/>
    <property type="match status" value="1"/>
</dbReference>
<dbReference type="InterPro" id="IPR018931">
    <property type="entry name" value="DUF2520"/>
</dbReference>
<accession>A0A147EBU9</accession>
<evidence type="ECO:0000259" key="1">
    <source>
        <dbReference type="Pfam" id="PF10727"/>
    </source>
</evidence>
<dbReference type="OrthoDB" id="8650434at2"/>
<feature type="domain" description="DUF2520" evidence="2">
    <location>
        <begin position="152"/>
        <end position="231"/>
    </location>
</feature>
<reference evidence="3 4" key="1">
    <citation type="journal article" date="2016" name="Front. Microbiol.">
        <title>Genomic Resource of Rice Seed Associated Bacteria.</title>
        <authorList>
            <person name="Midha S."/>
            <person name="Bansal K."/>
            <person name="Sharma S."/>
            <person name="Kumar N."/>
            <person name="Patil P.P."/>
            <person name="Chaudhry V."/>
            <person name="Patil P.B."/>
        </authorList>
    </citation>
    <scope>NUCLEOTIDE SEQUENCE [LARGE SCALE GENOMIC DNA]</scope>
    <source>
        <strain evidence="3 4">NS354</strain>
    </source>
</reference>
<dbReference type="AlphaFoldDB" id="A0A147EBU9"/>
<protein>
    <submittedName>
        <fullName evidence="3">Oxidoreductase</fullName>
    </submittedName>
</protein>
<gene>
    <name evidence="3" type="ORF">NS354_11910</name>
</gene>
<dbReference type="InterPro" id="IPR036291">
    <property type="entry name" value="NAD(P)-bd_dom_sf"/>
</dbReference>
<evidence type="ECO:0000259" key="2">
    <source>
        <dbReference type="Pfam" id="PF10728"/>
    </source>
</evidence>
<dbReference type="EMBL" id="LDRK01000110">
    <property type="protein sequence ID" value="KTR81887.1"/>
    <property type="molecule type" value="Genomic_DNA"/>
</dbReference>
<comment type="caution">
    <text evidence="3">The sequence shown here is derived from an EMBL/GenBank/DDBJ whole genome shotgun (WGS) entry which is preliminary data.</text>
</comment>
<feature type="domain" description="Putative oxidoreductase/dehydrogenase Rossmann-like" evidence="1">
    <location>
        <begin position="12"/>
        <end position="134"/>
    </location>
</feature>
<dbReference type="Proteomes" id="UP000070810">
    <property type="component" value="Unassembled WGS sequence"/>
</dbReference>
<dbReference type="PANTHER" id="PTHR40459:SF1">
    <property type="entry name" value="CONSERVED HYPOTHETICAL ALANINE AND LEUCINE RICH PROTEIN"/>
    <property type="match status" value="1"/>
</dbReference>
<dbReference type="InterPro" id="IPR019665">
    <property type="entry name" value="OxRdtase/DH_put_Rossmann_dom"/>
</dbReference>
<dbReference type="PATRIC" id="fig|1079994.3.peg.288"/>
<dbReference type="SUPFAM" id="SSF51735">
    <property type="entry name" value="NAD(P)-binding Rossmann-fold domains"/>
    <property type="match status" value="1"/>
</dbReference>
<dbReference type="RefSeq" id="WP_058594676.1">
    <property type="nucleotide sequence ID" value="NZ_LDRK01000110.1"/>
</dbReference>
<dbReference type="Pfam" id="PF10727">
    <property type="entry name" value="Rossmann-like"/>
    <property type="match status" value="1"/>
</dbReference>
<name>A0A147EBU9_9MICO</name>
<keyword evidence="4" id="KW-1185">Reference proteome</keyword>
<dbReference type="Pfam" id="PF10728">
    <property type="entry name" value="DUF2520"/>
    <property type="match status" value="1"/>
</dbReference>
<sequence length="242" mass="23929">MNAGGGAGGAGGAAASRLGIGVVGSGRVGPVLARALAGAGHAIVGITALSDESRERAAAMLPGVPVLDVAEVVRRSELVLFAVPGGELPDLVGGLAATGAWQPGQLAIHTSPEHGYGVFAPALAVGVIPLALHPAMVFTGTSLDLTRLAEATVAVTAPAPVLPIGQALAVEMGAEPVIVAEQDRAAYAEAVGAAGEFSRAIVRQSIDAMRALGVDRPERVVGGIVRAAVEEELIAGEADPDA</sequence>
<organism evidence="3 4">
    <name type="scientific">Leucobacter chromiiresistens</name>
    <dbReference type="NCBI Taxonomy" id="1079994"/>
    <lineage>
        <taxon>Bacteria</taxon>
        <taxon>Bacillati</taxon>
        <taxon>Actinomycetota</taxon>
        <taxon>Actinomycetes</taxon>
        <taxon>Micrococcales</taxon>
        <taxon>Microbacteriaceae</taxon>
        <taxon>Leucobacter</taxon>
    </lineage>
</organism>
<evidence type="ECO:0000313" key="4">
    <source>
        <dbReference type="Proteomes" id="UP000070810"/>
    </source>
</evidence>
<dbReference type="PANTHER" id="PTHR40459">
    <property type="entry name" value="CONSERVED HYPOTHETICAL ALANINE AND LEUCINE RICH PROTEIN"/>
    <property type="match status" value="1"/>
</dbReference>